<dbReference type="GO" id="GO:0008483">
    <property type="term" value="F:transaminase activity"/>
    <property type="evidence" value="ECO:0007669"/>
    <property type="project" value="UniProtKB-KW"/>
</dbReference>
<accession>A0ABT3DED7</accession>
<dbReference type="InterPro" id="IPR000653">
    <property type="entry name" value="DegT/StrS_aminotransferase"/>
</dbReference>
<dbReference type="Gene3D" id="3.40.640.10">
    <property type="entry name" value="Type I PLP-dependent aspartate aminotransferase-like (Major domain)"/>
    <property type="match status" value="1"/>
</dbReference>
<gene>
    <name evidence="2" type="ORF">OIH86_07195</name>
</gene>
<proteinExistence type="inferred from homology"/>
<evidence type="ECO:0000313" key="2">
    <source>
        <dbReference type="EMBL" id="MCV9885434.1"/>
    </source>
</evidence>
<dbReference type="SUPFAM" id="SSF53383">
    <property type="entry name" value="PLP-dependent transferases"/>
    <property type="match status" value="1"/>
</dbReference>
<protein>
    <submittedName>
        <fullName evidence="2">Aminotransferase class V-fold PLP-dependent enzyme</fullName>
    </submittedName>
</protein>
<evidence type="ECO:0000256" key="1">
    <source>
        <dbReference type="RuleBase" id="RU004508"/>
    </source>
</evidence>
<dbReference type="PANTHER" id="PTHR30244">
    <property type="entry name" value="TRANSAMINASE"/>
    <property type="match status" value="1"/>
</dbReference>
<keyword evidence="2" id="KW-0032">Aminotransferase</keyword>
<comment type="caution">
    <text evidence="2">The sequence shown here is derived from an EMBL/GenBank/DDBJ whole genome shotgun (WGS) entry which is preliminary data.</text>
</comment>
<dbReference type="PIRSF" id="PIRSF000390">
    <property type="entry name" value="PLP_StrS"/>
    <property type="match status" value="1"/>
</dbReference>
<keyword evidence="3" id="KW-1185">Reference proteome</keyword>
<organism evidence="2 3">
    <name type="scientific">Metabacillus halosaccharovorans</name>
    <dbReference type="NCBI Taxonomy" id="930124"/>
    <lineage>
        <taxon>Bacteria</taxon>
        <taxon>Bacillati</taxon>
        <taxon>Bacillota</taxon>
        <taxon>Bacilli</taxon>
        <taxon>Bacillales</taxon>
        <taxon>Bacillaceae</taxon>
        <taxon>Metabacillus</taxon>
    </lineage>
</organism>
<evidence type="ECO:0000313" key="3">
    <source>
        <dbReference type="Proteomes" id="UP001526147"/>
    </source>
</evidence>
<sequence length="353" mass="39412">MIPLYKPHMPELPHLYSILKSGALAFGKYGREFESELSDFIGTENLIVTNSYNMAILVTLSTLGIGNGDEVLLSPMACLASTQPLLSVGIKVRWADVDPKTGTLSPDSVRERITSKTKAIIHNHYCGYIGYIDEINEIGQNYGIPVIDDCIEAFGGEYKGRKIGNTGTDVTIFSFNAVRIPNTIDGGAVIFKDKPLYNKSLLLRDCGVDRSCFRDEIGEINPQCDITLVGHSATMSDVNAYIGIQQMKEMTKILEKQRQNAREWGNYLKENFKDVSPINNKGTNPNYWVYGLLSEKKKETILTFRKLGYYASGVHLNNNCYSIFGDKSELSGVSEFYNSFLALPCGWWVDKIC</sequence>
<dbReference type="RefSeq" id="WP_264142223.1">
    <property type="nucleotide sequence ID" value="NZ_JAOYEY010000032.1"/>
</dbReference>
<reference evidence="2 3" key="1">
    <citation type="submission" date="2022-10" db="EMBL/GenBank/DDBJ databases">
        <title>Draft genome assembly of moderately radiation resistant bacterium Metabacillus halosaccharovorans.</title>
        <authorList>
            <person name="Pal S."/>
            <person name="Gopinathan A."/>
        </authorList>
    </citation>
    <scope>NUCLEOTIDE SEQUENCE [LARGE SCALE GENOMIC DNA]</scope>
    <source>
        <strain evidence="2 3">VITHBRA001</strain>
    </source>
</reference>
<dbReference type="PANTHER" id="PTHR30244:SF34">
    <property type="entry name" value="DTDP-4-AMINO-4,6-DIDEOXYGALACTOSE TRANSAMINASE"/>
    <property type="match status" value="1"/>
</dbReference>
<name>A0ABT3DED7_9BACI</name>
<dbReference type="InterPro" id="IPR015422">
    <property type="entry name" value="PyrdxlP-dep_Trfase_small"/>
</dbReference>
<dbReference type="Gene3D" id="3.90.1150.10">
    <property type="entry name" value="Aspartate Aminotransferase, domain 1"/>
    <property type="match status" value="1"/>
</dbReference>
<dbReference type="EMBL" id="JAOYEY010000032">
    <property type="protein sequence ID" value="MCV9885434.1"/>
    <property type="molecule type" value="Genomic_DNA"/>
</dbReference>
<dbReference type="InterPro" id="IPR015424">
    <property type="entry name" value="PyrdxlP-dep_Trfase"/>
</dbReference>
<comment type="similarity">
    <text evidence="1">Belongs to the DegT/DnrJ/EryC1 family.</text>
</comment>
<keyword evidence="1" id="KW-0663">Pyridoxal phosphate</keyword>
<dbReference type="InterPro" id="IPR015421">
    <property type="entry name" value="PyrdxlP-dep_Trfase_major"/>
</dbReference>
<keyword evidence="2" id="KW-0808">Transferase</keyword>
<dbReference type="Proteomes" id="UP001526147">
    <property type="component" value="Unassembled WGS sequence"/>
</dbReference>
<dbReference type="Pfam" id="PF01041">
    <property type="entry name" value="DegT_DnrJ_EryC1"/>
    <property type="match status" value="1"/>
</dbReference>